<proteinExistence type="predicted"/>
<dbReference type="PANTHER" id="PTHR10696">
    <property type="entry name" value="GAMMA-BUTYROBETAINE HYDROXYLASE-RELATED"/>
    <property type="match status" value="1"/>
</dbReference>
<dbReference type="Gene3D" id="3.60.130.10">
    <property type="entry name" value="Clavaminate synthase-like"/>
    <property type="match status" value="1"/>
</dbReference>
<evidence type="ECO:0000256" key="1">
    <source>
        <dbReference type="ARBA" id="ARBA00001954"/>
    </source>
</evidence>
<dbReference type="PANTHER" id="PTHR10696:SF56">
    <property type="entry name" value="TAUD_TFDA-LIKE DOMAIN-CONTAINING PROTEIN"/>
    <property type="match status" value="1"/>
</dbReference>
<dbReference type="GO" id="GO:0017000">
    <property type="term" value="P:antibiotic biosynthetic process"/>
    <property type="evidence" value="ECO:0007669"/>
    <property type="project" value="UniProtKB-KW"/>
</dbReference>
<protein>
    <submittedName>
        <fullName evidence="5">Taurine catabolism dioxygenase TauD</fullName>
    </submittedName>
</protein>
<comment type="cofactor">
    <cofactor evidence="1">
        <name>Fe(2+)</name>
        <dbReference type="ChEBI" id="CHEBI:29033"/>
    </cofactor>
</comment>
<dbReference type="InterPro" id="IPR050411">
    <property type="entry name" value="AlphaKG_dependent_hydroxylases"/>
</dbReference>
<feature type="domain" description="TauD/TfdA-like" evidence="4">
    <location>
        <begin position="68"/>
        <end position="324"/>
    </location>
</feature>
<evidence type="ECO:0000313" key="5">
    <source>
        <dbReference type="EMBL" id="KYF60908.1"/>
    </source>
</evidence>
<comment type="caution">
    <text evidence="5">The sequence shown here is derived from an EMBL/GenBank/DDBJ whole genome shotgun (WGS) entry which is preliminary data.</text>
</comment>
<keyword evidence="2" id="KW-0560">Oxidoreductase</keyword>
<evidence type="ECO:0000259" key="4">
    <source>
        <dbReference type="Pfam" id="PF02668"/>
    </source>
</evidence>
<gene>
    <name evidence="5" type="ORF">BE15_43555</name>
</gene>
<dbReference type="Proteomes" id="UP000075260">
    <property type="component" value="Unassembled WGS sequence"/>
</dbReference>
<name>A0A150PZY2_SORCE</name>
<reference evidence="5 6" key="1">
    <citation type="submission" date="2014-02" db="EMBL/GenBank/DDBJ databases">
        <title>The small core and large imbalanced accessory genome model reveals a collaborative survival strategy of Sorangium cellulosum strains in nature.</title>
        <authorList>
            <person name="Han K."/>
            <person name="Peng R."/>
            <person name="Blom J."/>
            <person name="Li Y.-Z."/>
        </authorList>
    </citation>
    <scope>NUCLEOTIDE SEQUENCE [LARGE SCALE GENOMIC DNA]</scope>
    <source>
        <strain evidence="5 6">So0008-312</strain>
    </source>
</reference>
<dbReference type="OrthoDB" id="5491415at2"/>
<organism evidence="5 6">
    <name type="scientific">Sorangium cellulosum</name>
    <name type="common">Polyangium cellulosum</name>
    <dbReference type="NCBI Taxonomy" id="56"/>
    <lineage>
        <taxon>Bacteria</taxon>
        <taxon>Pseudomonadati</taxon>
        <taxon>Myxococcota</taxon>
        <taxon>Polyangia</taxon>
        <taxon>Polyangiales</taxon>
        <taxon>Polyangiaceae</taxon>
        <taxon>Sorangium</taxon>
    </lineage>
</organism>
<accession>A0A150PZY2</accession>
<dbReference type="EMBL" id="JEMA01001240">
    <property type="protein sequence ID" value="KYF60908.1"/>
    <property type="molecule type" value="Genomic_DNA"/>
</dbReference>
<dbReference type="AlphaFoldDB" id="A0A150PZY2"/>
<evidence type="ECO:0000256" key="3">
    <source>
        <dbReference type="ARBA" id="ARBA00023194"/>
    </source>
</evidence>
<evidence type="ECO:0000256" key="2">
    <source>
        <dbReference type="ARBA" id="ARBA00023002"/>
    </source>
</evidence>
<dbReference type="InterPro" id="IPR042098">
    <property type="entry name" value="TauD-like_sf"/>
</dbReference>
<dbReference type="Pfam" id="PF02668">
    <property type="entry name" value="TauD"/>
    <property type="match status" value="1"/>
</dbReference>
<evidence type="ECO:0000313" key="6">
    <source>
        <dbReference type="Proteomes" id="UP000075260"/>
    </source>
</evidence>
<keyword evidence="3" id="KW-0045">Antibiotic biosynthesis</keyword>
<dbReference type="GO" id="GO:0016706">
    <property type="term" value="F:2-oxoglutarate-dependent dioxygenase activity"/>
    <property type="evidence" value="ECO:0007669"/>
    <property type="project" value="UniProtKB-ARBA"/>
</dbReference>
<dbReference type="RefSeq" id="WP_061613311.1">
    <property type="nucleotide sequence ID" value="NZ_JEMA01001240.1"/>
</dbReference>
<dbReference type="InterPro" id="IPR003819">
    <property type="entry name" value="TauD/TfdA-like"/>
</dbReference>
<dbReference type="SUPFAM" id="SSF51197">
    <property type="entry name" value="Clavaminate synthase-like"/>
    <property type="match status" value="1"/>
</dbReference>
<keyword evidence="5" id="KW-0223">Dioxygenase</keyword>
<sequence length="366" mass="40297">MSSEDTAQTVHLSHIPPWIDGPAAWYGPAMAQGEGWIEHLTPAEIEEVEAAVRRFAGTGKDPASLRCEDFPLPSLAGRLRRALAEVLDGRGFAVLRGLRGRWLDPPDRVDARAAAIAFLGIGSHLGSARSQNARGHVLGHVKDLGLSSQDPSVRIYQTRERQTFHTDSCDVVALLCLRTARAGGLSALVSSVTLYNELRRARPDLVEALFAPIETDRRGEVPAGERPYFRIPVFNWHAGLLSAIYQRQYIASARRFPGVPPLTARQVEALDLLDALANDPALHMTMELRPGDIQLVHNHTLLHDRTAFEDWPEPDRKRHLLRLWLAPPGARPLPPVFRERFGALTPGDRGGIVVPGTRLHAPLDAA</sequence>